<dbReference type="Proteomes" id="UP000499080">
    <property type="component" value="Unassembled WGS sequence"/>
</dbReference>
<evidence type="ECO:0000256" key="4">
    <source>
        <dbReference type="ARBA" id="ARBA00022771"/>
    </source>
</evidence>
<keyword evidence="10" id="KW-1185">Reference proteome</keyword>
<feature type="domain" description="C2H2-type" evidence="8">
    <location>
        <begin position="347"/>
        <end position="374"/>
    </location>
</feature>
<evidence type="ECO:0000256" key="5">
    <source>
        <dbReference type="ARBA" id="ARBA00022833"/>
    </source>
</evidence>
<keyword evidence="3" id="KW-0677">Repeat</keyword>
<dbReference type="Pfam" id="PF00096">
    <property type="entry name" value="zf-C2H2"/>
    <property type="match status" value="4"/>
</dbReference>
<evidence type="ECO:0000256" key="7">
    <source>
        <dbReference type="PROSITE-ProRule" id="PRU00042"/>
    </source>
</evidence>
<dbReference type="GO" id="GO:0000978">
    <property type="term" value="F:RNA polymerase II cis-regulatory region sequence-specific DNA binding"/>
    <property type="evidence" value="ECO:0007669"/>
    <property type="project" value="TreeGrafter"/>
</dbReference>
<evidence type="ECO:0000256" key="2">
    <source>
        <dbReference type="ARBA" id="ARBA00022723"/>
    </source>
</evidence>
<evidence type="ECO:0000313" key="10">
    <source>
        <dbReference type="Proteomes" id="UP000499080"/>
    </source>
</evidence>
<dbReference type="EMBL" id="BGPR01005734">
    <property type="protein sequence ID" value="GBN12920.1"/>
    <property type="molecule type" value="Genomic_DNA"/>
</dbReference>
<reference evidence="9 10" key="1">
    <citation type="journal article" date="2019" name="Sci. Rep.">
        <title>Orb-weaving spider Araneus ventricosus genome elucidates the spidroin gene catalogue.</title>
        <authorList>
            <person name="Kono N."/>
            <person name="Nakamura H."/>
            <person name="Ohtoshi R."/>
            <person name="Moran D.A.P."/>
            <person name="Shinohara A."/>
            <person name="Yoshida Y."/>
            <person name="Fujiwara M."/>
            <person name="Mori M."/>
            <person name="Tomita M."/>
            <person name="Arakawa K."/>
        </authorList>
    </citation>
    <scope>NUCLEOTIDE SEQUENCE [LARGE SCALE GENOMIC DNA]</scope>
</reference>
<dbReference type="PANTHER" id="PTHR23235:SF142">
    <property type="entry name" value="ZINC FINGER PROTEIN 384"/>
    <property type="match status" value="1"/>
</dbReference>
<protein>
    <submittedName>
        <fullName evidence="9">Zinc finger and BTB domain-containing protein 49</fullName>
    </submittedName>
</protein>
<feature type="domain" description="C2H2-type" evidence="8">
    <location>
        <begin position="319"/>
        <end position="346"/>
    </location>
</feature>
<evidence type="ECO:0000256" key="1">
    <source>
        <dbReference type="ARBA" id="ARBA00004123"/>
    </source>
</evidence>
<keyword evidence="6" id="KW-0539">Nucleus</keyword>
<dbReference type="InterPro" id="IPR036236">
    <property type="entry name" value="Znf_C2H2_sf"/>
</dbReference>
<keyword evidence="5" id="KW-0862">Zinc</keyword>
<feature type="domain" description="C2H2-type" evidence="8">
    <location>
        <begin position="403"/>
        <end position="429"/>
    </location>
</feature>
<dbReference type="PROSITE" id="PS50157">
    <property type="entry name" value="ZINC_FINGER_C2H2_2"/>
    <property type="match status" value="4"/>
</dbReference>
<dbReference type="Gene3D" id="3.30.160.60">
    <property type="entry name" value="Classic Zinc Finger"/>
    <property type="match status" value="4"/>
</dbReference>
<dbReference type="OrthoDB" id="6436001at2759"/>
<evidence type="ECO:0000259" key="8">
    <source>
        <dbReference type="PROSITE" id="PS50157"/>
    </source>
</evidence>
<organism evidence="9 10">
    <name type="scientific">Araneus ventricosus</name>
    <name type="common">Orbweaver spider</name>
    <name type="synonym">Epeira ventricosa</name>
    <dbReference type="NCBI Taxonomy" id="182803"/>
    <lineage>
        <taxon>Eukaryota</taxon>
        <taxon>Metazoa</taxon>
        <taxon>Ecdysozoa</taxon>
        <taxon>Arthropoda</taxon>
        <taxon>Chelicerata</taxon>
        <taxon>Arachnida</taxon>
        <taxon>Araneae</taxon>
        <taxon>Araneomorphae</taxon>
        <taxon>Entelegynae</taxon>
        <taxon>Araneoidea</taxon>
        <taxon>Araneidae</taxon>
        <taxon>Araneus</taxon>
    </lineage>
</organism>
<dbReference type="GO" id="GO:0005634">
    <property type="term" value="C:nucleus"/>
    <property type="evidence" value="ECO:0007669"/>
    <property type="project" value="UniProtKB-SubCell"/>
</dbReference>
<keyword evidence="4 7" id="KW-0863">Zinc-finger</keyword>
<comment type="caution">
    <text evidence="9">The sequence shown here is derived from an EMBL/GenBank/DDBJ whole genome shotgun (WGS) entry which is preliminary data.</text>
</comment>
<sequence>MEDLERPRRKNLNNNEYQNILWNEKCGKVFSPSAPNEFEKLLLWLDGAADNLYLDTRDDVGDGGPKLQQYKYRVSEQSNSQLTEENANFSFMNTSHENAVFDLSFDDQFNVLQRGNPLDGLPLRCLTNAELCASEANEGEIVNYSNKSGISEPVYQSLSVFSGKDHTKLSIRDYIETFTSTLYEQNEMQNFNIFNAVSSEECIATPDVSNLDAIFNNDSCITEKFEDIFKESFLCSSNIPLSEDYSGNFGFTHGKKYEESYEERQNHTSSNVTCRDYVDRGNEFTSNYEPFPSVSDVNHVAGPSGMNAEAQRHPREKSFICPLCGKSFHRKDYLVVHYRNHTGEKPYFCDKCGKRFVTKGHLTKHLVSHNEEKPFACDICDKRFARKGDVTRHLNSHTGDKKYKCSVCGKAFADISNRNRHYKKIHNRK</sequence>
<name>A0A4Y2LFI2_ARAVE</name>
<dbReference type="FunFam" id="3.30.160.60:FF:000145">
    <property type="entry name" value="Zinc finger protein 574"/>
    <property type="match status" value="1"/>
</dbReference>
<dbReference type="GO" id="GO:0000981">
    <property type="term" value="F:DNA-binding transcription factor activity, RNA polymerase II-specific"/>
    <property type="evidence" value="ECO:0007669"/>
    <property type="project" value="TreeGrafter"/>
</dbReference>
<feature type="domain" description="C2H2-type" evidence="8">
    <location>
        <begin position="375"/>
        <end position="402"/>
    </location>
</feature>
<dbReference type="FunFam" id="3.30.160.60:FF:000557">
    <property type="entry name" value="zinc finger and SCAN domain-containing protein 29"/>
    <property type="match status" value="1"/>
</dbReference>
<dbReference type="InterPro" id="IPR013087">
    <property type="entry name" value="Znf_C2H2_type"/>
</dbReference>
<dbReference type="PANTHER" id="PTHR23235">
    <property type="entry name" value="KRUEPPEL-LIKE TRANSCRIPTION FACTOR"/>
    <property type="match status" value="1"/>
</dbReference>
<proteinExistence type="predicted"/>
<dbReference type="FunFam" id="3.30.160.60:FF:000765">
    <property type="entry name" value="Zinc finger 45-like"/>
    <property type="match status" value="1"/>
</dbReference>
<evidence type="ECO:0000313" key="9">
    <source>
        <dbReference type="EMBL" id="GBN12920.1"/>
    </source>
</evidence>
<dbReference type="AlphaFoldDB" id="A0A4Y2LFI2"/>
<dbReference type="SMART" id="SM00355">
    <property type="entry name" value="ZnF_C2H2"/>
    <property type="match status" value="4"/>
</dbReference>
<evidence type="ECO:0000256" key="3">
    <source>
        <dbReference type="ARBA" id="ARBA00022737"/>
    </source>
</evidence>
<evidence type="ECO:0000256" key="6">
    <source>
        <dbReference type="ARBA" id="ARBA00023242"/>
    </source>
</evidence>
<keyword evidence="2" id="KW-0479">Metal-binding</keyword>
<dbReference type="GO" id="GO:0008270">
    <property type="term" value="F:zinc ion binding"/>
    <property type="evidence" value="ECO:0007669"/>
    <property type="project" value="UniProtKB-KW"/>
</dbReference>
<dbReference type="PROSITE" id="PS00028">
    <property type="entry name" value="ZINC_FINGER_C2H2_1"/>
    <property type="match status" value="4"/>
</dbReference>
<accession>A0A4Y2LFI2</accession>
<gene>
    <name evidence="9" type="primary">ZBTB49_1</name>
    <name evidence="9" type="ORF">AVEN_11045_1</name>
</gene>
<comment type="subcellular location">
    <subcellularLocation>
        <location evidence="1">Nucleus</location>
    </subcellularLocation>
</comment>
<dbReference type="SUPFAM" id="SSF57667">
    <property type="entry name" value="beta-beta-alpha zinc fingers"/>
    <property type="match status" value="2"/>
</dbReference>